<evidence type="ECO:0000256" key="4">
    <source>
        <dbReference type="SAM" id="Coils"/>
    </source>
</evidence>
<dbReference type="Pfam" id="PF13870">
    <property type="entry name" value="CCDC113_CCDC96_CC"/>
    <property type="match status" value="1"/>
</dbReference>
<evidence type="ECO:0000256" key="2">
    <source>
        <dbReference type="ARBA" id="ARBA00023054"/>
    </source>
</evidence>
<feature type="domain" description="CCDC113/CCDC96 coiled-coil" evidence="5">
    <location>
        <begin position="292"/>
        <end position="431"/>
    </location>
</feature>
<dbReference type="GO" id="GO:0005930">
    <property type="term" value="C:axoneme"/>
    <property type="evidence" value="ECO:0007669"/>
    <property type="project" value="TreeGrafter"/>
</dbReference>
<organism evidence="6 7">
    <name type="scientific">Novymonas esmeraldas</name>
    <dbReference type="NCBI Taxonomy" id="1808958"/>
    <lineage>
        <taxon>Eukaryota</taxon>
        <taxon>Discoba</taxon>
        <taxon>Euglenozoa</taxon>
        <taxon>Kinetoplastea</taxon>
        <taxon>Metakinetoplastina</taxon>
        <taxon>Trypanosomatida</taxon>
        <taxon>Trypanosomatidae</taxon>
        <taxon>Novymonas</taxon>
    </lineage>
</organism>
<protein>
    <recommendedName>
        <fullName evidence="5">CCDC113/CCDC96 coiled-coil domain-containing protein</fullName>
    </recommendedName>
</protein>
<keyword evidence="3" id="KW-0966">Cell projection</keyword>
<evidence type="ECO:0000313" key="6">
    <source>
        <dbReference type="EMBL" id="KAK7195999.1"/>
    </source>
</evidence>
<evidence type="ECO:0000256" key="3">
    <source>
        <dbReference type="ARBA" id="ARBA00023273"/>
    </source>
</evidence>
<dbReference type="GO" id="GO:0036064">
    <property type="term" value="C:ciliary basal body"/>
    <property type="evidence" value="ECO:0007669"/>
    <property type="project" value="TreeGrafter"/>
</dbReference>
<reference evidence="6 7" key="1">
    <citation type="journal article" date="2021" name="MBio">
        <title>A New Model Trypanosomatid, Novymonas esmeraldas: Genomic Perception of Its 'Candidatus Pandoraea novymonadis' Endosymbiont.</title>
        <authorList>
            <person name="Zakharova A."/>
            <person name="Saura A."/>
            <person name="Butenko A."/>
            <person name="Podesvova L."/>
            <person name="Warmusova S."/>
            <person name="Kostygov A.Y."/>
            <person name="Nenarokova A."/>
            <person name="Lukes J."/>
            <person name="Opperdoes F.R."/>
            <person name="Yurchenko V."/>
        </authorList>
    </citation>
    <scope>NUCLEOTIDE SEQUENCE [LARGE SCALE GENOMIC DNA]</scope>
    <source>
        <strain evidence="6 7">E262AT.01</strain>
    </source>
</reference>
<proteinExistence type="predicted"/>
<dbReference type="Proteomes" id="UP001430356">
    <property type="component" value="Unassembled WGS sequence"/>
</dbReference>
<feature type="coiled-coil region" evidence="4">
    <location>
        <begin position="298"/>
        <end position="360"/>
    </location>
</feature>
<dbReference type="EMBL" id="JAECZO010000066">
    <property type="protein sequence ID" value="KAK7195999.1"/>
    <property type="molecule type" value="Genomic_DNA"/>
</dbReference>
<sequence length="448" mass="50980">MYDDAETRRRDEARQQAAAAAIQRRWREHTERRGFEQDAALRGPYGGGTSLFAVSGAFGGVRDDAEDAHSILSNGAAEELAHTVRSPEERRRMCVEEYGALLAEREALLDRNLAFQQLLSRHYAEQRRRNGEEELTQLTTPDAESAYWALVRQVAEERQRVAGRSAALRHDLELQRKRYEPIMEEAAAQEHNFQQYIQELAANVRFMRSNRPIPTDAIAEYVERETAQRSAIHATRVRYLQLRNRLLRLRRTAKGGAASSTSASAAGATATATAAAAGGHDGDDSAAAANHHMFLIDFEQLKVENTSLNEKIEERAEEVLKLRNKVTNTIHIATHVREKLDCVRKENAELRQHVASTDEELGGARDQLAKSKRRRDAHLRANTRMKERMPLVGSRDLLMDYEKRKATIYDYRTRLVQLTDRHKELSESIKQQEATIVSLQHELSHYPK</sequence>
<dbReference type="PROSITE" id="PS50096">
    <property type="entry name" value="IQ"/>
    <property type="match status" value="1"/>
</dbReference>
<gene>
    <name evidence="6" type="ORF">NESM_000533200</name>
</gene>
<accession>A0AAW0EQK0</accession>
<evidence type="ECO:0000256" key="1">
    <source>
        <dbReference type="ARBA" id="ARBA00004138"/>
    </source>
</evidence>
<comment type="subcellular location">
    <subcellularLocation>
        <location evidence="1">Cell projection</location>
        <location evidence="1">Cilium</location>
    </subcellularLocation>
</comment>
<comment type="caution">
    <text evidence="6">The sequence shown here is derived from an EMBL/GenBank/DDBJ whole genome shotgun (WGS) entry which is preliminary data.</text>
</comment>
<dbReference type="PANTHER" id="PTHR15654:SF1">
    <property type="entry name" value="COILED-COIL DOMAIN-CONTAINING PROTEIN 96"/>
    <property type="match status" value="1"/>
</dbReference>
<evidence type="ECO:0000259" key="5">
    <source>
        <dbReference type="Pfam" id="PF13870"/>
    </source>
</evidence>
<dbReference type="GO" id="GO:0060271">
    <property type="term" value="P:cilium assembly"/>
    <property type="evidence" value="ECO:0007669"/>
    <property type="project" value="TreeGrafter"/>
</dbReference>
<keyword evidence="7" id="KW-1185">Reference proteome</keyword>
<feature type="coiled-coil region" evidence="4">
    <location>
        <begin position="415"/>
        <end position="442"/>
    </location>
</feature>
<dbReference type="AlphaFoldDB" id="A0AAW0EQK0"/>
<name>A0AAW0EQK0_9TRYP</name>
<keyword evidence="2 4" id="KW-0175">Coiled coil</keyword>
<evidence type="ECO:0000313" key="7">
    <source>
        <dbReference type="Proteomes" id="UP001430356"/>
    </source>
</evidence>
<dbReference type="InterPro" id="IPR025254">
    <property type="entry name" value="CCDC113/CCDC96_CC"/>
</dbReference>
<dbReference type="InterPro" id="IPR051885">
    <property type="entry name" value="CC_CF"/>
</dbReference>
<dbReference type="PANTHER" id="PTHR15654">
    <property type="entry name" value="COILED-COIL DOMAIN-CONTAINING PROTEIN 113-RELATED"/>
    <property type="match status" value="1"/>
</dbReference>